<reference evidence="3" key="1">
    <citation type="journal article" date="2019" name="Int. J. Syst. Evol. Microbiol.">
        <title>The Global Catalogue of Microorganisms (GCM) 10K type strain sequencing project: providing services to taxonomists for standard genome sequencing and annotation.</title>
        <authorList>
            <consortium name="The Broad Institute Genomics Platform"/>
            <consortium name="The Broad Institute Genome Sequencing Center for Infectious Disease"/>
            <person name="Wu L."/>
            <person name="Ma J."/>
        </authorList>
    </citation>
    <scope>NUCLEOTIDE SEQUENCE [LARGE SCALE GENOMIC DNA]</scope>
    <source>
        <strain evidence="3">CCM 7526</strain>
    </source>
</reference>
<proteinExistence type="predicted"/>
<name>A0ABW4AP45_9ACTN</name>
<accession>A0ABW4AP45</accession>
<protein>
    <submittedName>
        <fullName evidence="2">CU044_2847 family protein</fullName>
    </submittedName>
</protein>
<dbReference type="Pfam" id="PF19493">
    <property type="entry name" value="Trypco1"/>
    <property type="match status" value="1"/>
</dbReference>
<dbReference type="Proteomes" id="UP001597183">
    <property type="component" value="Unassembled WGS sequence"/>
</dbReference>
<comment type="caution">
    <text evidence="2">The sequence shown here is derived from an EMBL/GenBank/DDBJ whole genome shotgun (WGS) entry which is preliminary data.</text>
</comment>
<dbReference type="EMBL" id="JBHTMK010000054">
    <property type="protein sequence ID" value="MFD1372063.1"/>
    <property type="molecule type" value="Genomic_DNA"/>
</dbReference>
<evidence type="ECO:0000313" key="3">
    <source>
        <dbReference type="Proteomes" id="UP001597183"/>
    </source>
</evidence>
<keyword evidence="3" id="KW-1185">Reference proteome</keyword>
<dbReference type="NCBIfam" id="NF041216">
    <property type="entry name" value="CU044_2847_fam"/>
    <property type="match status" value="1"/>
</dbReference>
<feature type="domain" description="Trypsin-co-occurring" evidence="1">
    <location>
        <begin position="4"/>
        <end position="96"/>
    </location>
</feature>
<organism evidence="2 3">
    <name type="scientific">Actinoplanes sichuanensis</name>
    <dbReference type="NCBI Taxonomy" id="512349"/>
    <lineage>
        <taxon>Bacteria</taxon>
        <taxon>Bacillati</taxon>
        <taxon>Actinomycetota</taxon>
        <taxon>Actinomycetes</taxon>
        <taxon>Micromonosporales</taxon>
        <taxon>Micromonosporaceae</taxon>
        <taxon>Actinoplanes</taxon>
    </lineage>
</organism>
<dbReference type="InterPro" id="IPR045794">
    <property type="entry name" value="Trypco1"/>
</dbReference>
<sequence length="103" mass="11087">MELPIDDDESITVEVSDLGLTRVRAGERVGEVAARFDDAVAQVVRMGATAIKKVLATPKPPAEVEVELGLKVTAKTGFVIAESAGEAHFKVIMRWQMKGPDQP</sequence>
<evidence type="ECO:0000313" key="2">
    <source>
        <dbReference type="EMBL" id="MFD1372063.1"/>
    </source>
</evidence>
<dbReference type="RefSeq" id="WP_317795830.1">
    <property type="nucleotide sequence ID" value="NZ_AP028461.1"/>
</dbReference>
<gene>
    <name evidence="2" type="ORF">ACFQ5G_42640</name>
</gene>
<evidence type="ECO:0000259" key="1">
    <source>
        <dbReference type="Pfam" id="PF19493"/>
    </source>
</evidence>